<evidence type="ECO:0000313" key="9">
    <source>
        <dbReference type="Proteomes" id="UP000462501"/>
    </source>
</evidence>
<dbReference type="GO" id="GO:0045892">
    <property type="term" value="P:negative regulation of DNA-templated transcription"/>
    <property type="evidence" value="ECO:0007669"/>
    <property type="project" value="TreeGrafter"/>
</dbReference>
<dbReference type="InterPro" id="IPR050707">
    <property type="entry name" value="HTH_MetabolicPath_Reg"/>
</dbReference>
<dbReference type="EMBL" id="QXWZ01000002">
    <property type="protein sequence ID" value="NBI77518.1"/>
    <property type="molecule type" value="Genomic_DNA"/>
</dbReference>
<sequence>MNLTMLTDKSVYAKVKVTCYKFLKGMPKMSDIKDAKVKSLYKAIMLLNYFTPEHPLRSINELSELSGLLKSTVHNIMSTFSLNGIVVKDTVSGRYCLGSKIFEYYNTLISSDSNRPIVKSSMNEISTISGENVYLAIPSQLQVMYIDAAYPYNNFFSRSIIGIKADMYCTAVGKAMLAFLGDDYFDQIVEKGLYPYTPYTITNRNDLIAELEKIRQCGYAVDNMEHEDGIRCVAVPIFNREDQITAAISISGPSPRITDEKILHYSSLLLDAAKDLRSKYNL</sequence>
<dbReference type="Pfam" id="PF01614">
    <property type="entry name" value="IclR_C"/>
    <property type="match status" value="1"/>
</dbReference>
<dbReference type="PANTHER" id="PTHR30136">
    <property type="entry name" value="HELIX-TURN-HELIX TRANSCRIPTIONAL REGULATOR, ICLR FAMILY"/>
    <property type="match status" value="1"/>
</dbReference>
<evidence type="ECO:0000259" key="5">
    <source>
        <dbReference type="PROSITE" id="PS51078"/>
    </source>
</evidence>
<dbReference type="InterPro" id="IPR005471">
    <property type="entry name" value="Tscrpt_reg_IclR_N"/>
</dbReference>
<protein>
    <submittedName>
        <fullName evidence="7">IclR family transcriptional regulator</fullName>
    </submittedName>
</protein>
<dbReference type="AlphaFoldDB" id="A0A845T0R5"/>
<keyword evidence="1" id="KW-0805">Transcription regulation</keyword>
<feature type="domain" description="HTH iclR-type" evidence="4">
    <location>
        <begin position="37"/>
        <end position="99"/>
    </location>
</feature>
<evidence type="ECO:0000259" key="4">
    <source>
        <dbReference type="PROSITE" id="PS51077"/>
    </source>
</evidence>
<dbReference type="InterPro" id="IPR036390">
    <property type="entry name" value="WH_DNA-bd_sf"/>
</dbReference>
<evidence type="ECO:0000313" key="7">
    <source>
        <dbReference type="EMBL" id="NDO38091.1"/>
    </source>
</evidence>
<dbReference type="InterPro" id="IPR029016">
    <property type="entry name" value="GAF-like_dom_sf"/>
</dbReference>
<comment type="caution">
    <text evidence="7">The sequence shown here is derived from an EMBL/GenBank/DDBJ whole genome shotgun (WGS) entry which is preliminary data.</text>
</comment>
<evidence type="ECO:0000313" key="8">
    <source>
        <dbReference type="Proteomes" id="UP000446348"/>
    </source>
</evidence>
<keyword evidence="3" id="KW-0804">Transcription</keyword>
<dbReference type="SMART" id="SM00346">
    <property type="entry name" value="HTH_ICLR"/>
    <property type="match status" value="1"/>
</dbReference>
<evidence type="ECO:0000256" key="2">
    <source>
        <dbReference type="ARBA" id="ARBA00023125"/>
    </source>
</evidence>
<evidence type="ECO:0000256" key="1">
    <source>
        <dbReference type="ARBA" id="ARBA00023015"/>
    </source>
</evidence>
<dbReference type="Proteomes" id="UP000462501">
    <property type="component" value="Unassembled WGS sequence"/>
</dbReference>
<feature type="domain" description="IclR-ED" evidence="5">
    <location>
        <begin position="100"/>
        <end position="282"/>
    </location>
</feature>
<dbReference type="Pfam" id="PF09339">
    <property type="entry name" value="HTH_IclR"/>
    <property type="match status" value="1"/>
</dbReference>
<dbReference type="PROSITE" id="PS51078">
    <property type="entry name" value="ICLR_ED"/>
    <property type="match status" value="1"/>
</dbReference>
<evidence type="ECO:0000256" key="3">
    <source>
        <dbReference type="ARBA" id="ARBA00023163"/>
    </source>
</evidence>
<dbReference type="InterPro" id="IPR014757">
    <property type="entry name" value="Tscrpt_reg_IclR_C"/>
</dbReference>
<dbReference type="GO" id="GO:0003677">
    <property type="term" value="F:DNA binding"/>
    <property type="evidence" value="ECO:0007669"/>
    <property type="project" value="UniProtKB-KW"/>
</dbReference>
<dbReference type="SUPFAM" id="SSF46785">
    <property type="entry name" value="Winged helix' DNA-binding domain"/>
    <property type="match status" value="1"/>
</dbReference>
<accession>A0A845T0R5</accession>
<dbReference type="InterPro" id="IPR036388">
    <property type="entry name" value="WH-like_DNA-bd_sf"/>
</dbReference>
<name>A0A845T0R5_9FIRM</name>
<evidence type="ECO:0000313" key="6">
    <source>
        <dbReference type="EMBL" id="NBI77518.1"/>
    </source>
</evidence>
<proteinExistence type="predicted"/>
<keyword evidence="2" id="KW-0238">DNA-binding</keyword>
<dbReference type="Gene3D" id="3.30.450.40">
    <property type="match status" value="1"/>
</dbReference>
<reference evidence="7 9" key="2">
    <citation type="submission" date="2019-06" db="EMBL/GenBank/DDBJ databases">
        <title>Draft genome sequences of 15 bacterial species constituting the stable defined intestinal microbiota of the GM15 gnotobiotic mouse model.</title>
        <authorList>
            <person name="Elie C."/>
            <person name="Mathieu A."/>
            <person name="Saliou A."/>
            <person name="Darnaud M."/>
            <person name="Leulier F."/>
            <person name="Tamellini A."/>
        </authorList>
    </citation>
    <scope>NUCLEOTIDE SEQUENCE [LARGE SCALE GENOMIC DNA]</scope>
    <source>
        <strain evidence="7 9">JM4-15</strain>
    </source>
</reference>
<dbReference type="EMBL" id="VIQT01000005">
    <property type="protein sequence ID" value="NDO38091.1"/>
    <property type="molecule type" value="Genomic_DNA"/>
</dbReference>
<reference evidence="6 8" key="1">
    <citation type="submission" date="2018-08" db="EMBL/GenBank/DDBJ databases">
        <title>Murine metabolic-syndrome-specific gut microbial biobank.</title>
        <authorList>
            <person name="Liu C."/>
        </authorList>
    </citation>
    <scope>NUCLEOTIDE SEQUENCE [LARGE SCALE GENOMIC DNA]</scope>
    <source>
        <strain evidence="6 8">X69</strain>
    </source>
</reference>
<dbReference type="GO" id="GO:0003700">
    <property type="term" value="F:DNA-binding transcription factor activity"/>
    <property type="evidence" value="ECO:0007669"/>
    <property type="project" value="TreeGrafter"/>
</dbReference>
<organism evidence="7 9">
    <name type="scientific">Anaerotruncus colihominis</name>
    <dbReference type="NCBI Taxonomy" id="169435"/>
    <lineage>
        <taxon>Bacteria</taxon>
        <taxon>Bacillati</taxon>
        <taxon>Bacillota</taxon>
        <taxon>Clostridia</taxon>
        <taxon>Eubacteriales</taxon>
        <taxon>Oscillospiraceae</taxon>
        <taxon>Anaerotruncus</taxon>
    </lineage>
</organism>
<dbReference type="SUPFAM" id="SSF55781">
    <property type="entry name" value="GAF domain-like"/>
    <property type="match status" value="1"/>
</dbReference>
<dbReference type="PANTHER" id="PTHR30136:SF24">
    <property type="entry name" value="HTH-TYPE TRANSCRIPTIONAL REPRESSOR ALLR"/>
    <property type="match status" value="1"/>
</dbReference>
<dbReference type="Proteomes" id="UP000446348">
    <property type="component" value="Unassembled WGS sequence"/>
</dbReference>
<gene>
    <name evidence="6" type="ORF">D3Z39_01270</name>
    <name evidence="7" type="ORF">FMM72_02335</name>
</gene>
<dbReference type="PROSITE" id="PS51077">
    <property type="entry name" value="HTH_ICLR"/>
    <property type="match status" value="1"/>
</dbReference>
<dbReference type="Gene3D" id="1.10.10.10">
    <property type="entry name" value="Winged helix-like DNA-binding domain superfamily/Winged helix DNA-binding domain"/>
    <property type="match status" value="1"/>
</dbReference>